<feature type="transmembrane region" description="Helical" evidence="1">
    <location>
        <begin position="43"/>
        <end position="61"/>
    </location>
</feature>
<keyword evidence="1" id="KW-1133">Transmembrane helix</keyword>
<dbReference type="EMBL" id="GGEC01013479">
    <property type="protein sequence ID" value="MBW93962.1"/>
    <property type="molecule type" value="Transcribed_RNA"/>
</dbReference>
<organism evidence="2">
    <name type="scientific">Rhizophora mucronata</name>
    <name type="common">Asiatic mangrove</name>
    <dbReference type="NCBI Taxonomy" id="61149"/>
    <lineage>
        <taxon>Eukaryota</taxon>
        <taxon>Viridiplantae</taxon>
        <taxon>Streptophyta</taxon>
        <taxon>Embryophyta</taxon>
        <taxon>Tracheophyta</taxon>
        <taxon>Spermatophyta</taxon>
        <taxon>Magnoliopsida</taxon>
        <taxon>eudicotyledons</taxon>
        <taxon>Gunneridae</taxon>
        <taxon>Pentapetalae</taxon>
        <taxon>rosids</taxon>
        <taxon>fabids</taxon>
        <taxon>Malpighiales</taxon>
        <taxon>Rhizophoraceae</taxon>
        <taxon>Rhizophora</taxon>
    </lineage>
</organism>
<dbReference type="EMBL" id="GGEC01013480">
    <property type="protein sequence ID" value="MBW93963.1"/>
    <property type="molecule type" value="Transcribed_RNA"/>
</dbReference>
<evidence type="ECO:0000256" key="1">
    <source>
        <dbReference type="SAM" id="Phobius"/>
    </source>
</evidence>
<protein>
    <submittedName>
        <fullName evidence="2">Uncharacterized protein</fullName>
    </submittedName>
</protein>
<reference evidence="2" key="1">
    <citation type="submission" date="2018-02" db="EMBL/GenBank/DDBJ databases">
        <title>Rhizophora mucronata_Transcriptome.</title>
        <authorList>
            <person name="Meera S.P."/>
            <person name="Sreeshan A."/>
            <person name="Augustine A."/>
        </authorList>
    </citation>
    <scope>NUCLEOTIDE SEQUENCE</scope>
    <source>
        <tissue evidence="2">Leaf</tissue>
    </source>
</reference>
<accession>A0A2P2JKF1</accession>
<keyword evidence="1" id="KW-0812">Transmembrane</keyword>
<evidence type="ECO:0000313" key="2">
    <source>
        <dbReference type="EMBL" id="MBW93963.1"/>
    </source>
</evidence>
<keyword evidence="1" id="KW-0472">Membrane</keyword>
<name>A0A2P2JKF1_RHIMU</name>
<dbReference type="AlphaFoldDB" id="A0A2P2JKF1"/>
<proteinExistence type="predicted"/>
<sequence>MTKLWCFIGFGLSSVEISFTSTPKSLTCKCDECGTLERQCDHLYVLLFLLLLLFFYYYYYFSCL</sequence>